<dbReference type="Proteomes" id="UP000198215">
    <property type="component" value="Chromosome I"/>
</dbReference>
<gene>
    <name evidence="2" type="ORF">GA0070614_0623</name>
</gene>
<keyword evidence="3" id="KW-1185">Reference proteome</keyword>
<dbReference type="EMBL" id="LT607753">
    <property type="protein sequence ID" value="SCG39337.1"/>
    <property type="molecule type" value="Genomic_DNA"/>
</dbReference>
<reference evidence="3" key="1">
    <citation type="submission" date="2016-06" db="EMBL/GenBank/DDBJ databases">
        <authorList>
            <person name="Varghese N."/>
            <person name="Submissions Spin"/>
        </authorList>
    </citation>
    <scope>NUCLEOTIDE SEQUENCE [LARGE SCALE GENOMIC DNA]</scope>
    <source>
        <strain evidence="3">DSM 45161</strain>
    </source>
</reference>
<name>A0A1C5H0F0_9ACTN</name>
<evidence type="ECO:0000313" key="2">
    <source>
        <dbReference type="EMBL" id="SCG39337.1"/>
    </source>
</evidence>
<sequence length="33" mass="3448">MTDMTGADRRDGTRDLGRRGEPAAGLLTADGDV</sequence>
<accession>A0A1C5H0F0</accession>
<feature type="region of interest" description="Disordered" evidence="1">
    <location>
        <begin position="1"/>
        <end position="33"/>
    </location>
</feature>
<organism evidence="2 3">
    <name type="scientific">Micromonospora coxensis</name>
    <dbReference type="NCBI Taxonomy" id="356852"/>
    <lineage>
        <taxon>Bacteria</taxon>
        <taxon>Bacillati</taxon>
        <taxon>Actinomycetota</taxon>
        <taxon>Actinomycetes</taxon>
        <taxon>Micromonosporales</taxon>
        <taxon>Micromonosporaceae</taxon>
        <taxon>Micromonospora</taxon>
    </lineage>
</organism>
<dbReference type="AlphaFoldDB" id="A0A1C5H0F0"/>
<protein>
    <submittedName>
        <fullName evidence="2">Uncharacterized protein</fullName>
    </submittedName>
</protein>
<feature type="compositionally biased region" description="Basic and acidic residues" evidence="1">
    <location>
        <begin position="1"/>
        <end position="21"/>
    </location>
</feature>
<evidence type="ECO:0000313" key="3">
    <source>
        <dbReference type="Proteomes" id="UP000198215"/>
    </source>
</evidence>
<evidence type="ECO:0000256" key="1">
    <source>
        <dbReference type="SAM" id="MobiDB-lite"/>
    </source>
</evidence>
<proteinExistence type="predicted"/>